<feature type="region of interest" description="Disordered" evidence="4">
    <location>
        <begin position="34"/>
        <end position="55"/>
    </location>
</feature>
<keyword evidence="2 3" id="KW-0378">Hydrolase</keyword>
<dbReference type="InterPro" id="IPR029058">
    <property type="entry name" value="AB_hydrolase_fold"/>
</dbReference>
<feature type="compositionally biased region" description="Basic and acidic residues" evidence="4">
    <location>
        <begin position="37"/>
        <end position="46"/>
    </location>
</feature>
<dbReference type="PANTHER" id="PTHR11559">
    <property type="entry name" value="CARBOXYLESTERASE"/>
    <property type="match status" value="1"/>
</dbReference>
<evidence type="ECO:0000256" key="3">
    <source>
        <dbReference type="RuleBase" id="RU361235"/>
    </source>
</evidence>
<dbReference type="SUPFAM" id="SSF53474">
    <property type="entry name" value="alpha/beta-Hydrolases"/>
    <property type="match status" value="1"/>
</dbReference>
<dbReference type="InterPro" id="IPR050309">
    <property type="entry name" value="Type-B_Carboxylest/Lipase"/>
</dbReference>
<feature type="domain" description="Carboxylesterase type B" evidence="5">
    <location>
        <begin position="11"/>
        <end position="385"/>
    </location>
</feature>
<reference evidence="7" key="1">
    <citation type="journal article" date="2019" name="Int. J. Syst. Evol. Microbiol.">
        <title>The Global Catalogue of Microorganisms (GCM) 10K type strain sequencing project: providing services to taxonomists for standard genome sequencing and annotation.</title>
        <authorList>
            <consortium name="The Broad Institute Genomics Platform"/>
            <consortium name="The Broad Institute Genome Sequencing Center for Infectious Disease"/>
            <person name="Wu L."/>
            <person name="Ma J."/>
        </authorList>
    </citation>
    <scope>NUCLEOTIDE SEQUENCE [LARGE SCALE GENOMIC DNA]</scope>
    <source>
        <strain evidence="7">JCM 16702</strain>
    </source>
</reference>
<dbReference type="Gene3D" id="3.40.50.1820">
    <property type="entry name" value="alpha/beta hydrolase"/>
    <property type="match status" value="1"/>
</dbReference>
<dbReference type="InterPro" id="IPR019826">
    <property type="entry name" value="Carboxylesterase_B_AS"/>
</dbReference>
<evidence type="ECO:0000259" key="5">
    <source>
        <dbReference type="Pfam" id="PF00135"/>
    </source>
</evidence>
<protein>
    <recommendedName>
        <fullName evidence="3">Carboxylic ester hydrolase</fullName>
        <ecNumber evidence="3">3.1.1.-</ecNumber>
    </recommendedName>
</protein>
<proteinExistence type="inferred from homology"/>
<dbReference type="InterPro" id="IPR002018">
    <property type="entry name" value="CarbesteraseB"/>
</dbReference>
<gene>
    <name evidence="6" type="ORF">GCM10022214_00780</name>
</gene>
<accession>A0ABP7UVL9</accession>
<evidence type="ECO:0000256" key="2">
    <source>
        <dbReference type="ARBA" id="ARBA00022801"/>
    </source>
</evidence>
<evidence type="ECO:0000256" key="4">
    <source>
        <dbReference type="SAM" id="MobiDB-lite"/>
    </source>
</evidence>
<dbReference type="Proteomes" id="UP001500683">
    <property type="component" value="Unassembled WGS sequence"/>
</dbReference>
<dbReference type="RefSeq" id="WP_344939078.1">
    <property type="nucleotide sequence ID" value="NZ_BAAAZG010000001.1"/>
</dbReference>
<dbReference type="EMBL" id="BAAAZG010000001">
    <property type="protein sequence ID" value="GAA4054030.1"/>
    <property type="molecule type" value="Genomic_DNA"/>
</dbReference>
<dbReference type="PROSITE" id="PS00122">
    <property type="entry name" value="CARBOXYLESTERASE_B_1"/>
    <property type="match status" value="1"/>
</dbReference>
<organism evidence="6 7">
    <name type="scientific">Actinomadura miaoliensis</name>
    <dbReference type="NCBI Taxonomy" id="430685"/>
    <lineage>
        <taxon>Bacteria</taxon>
        <taxon>Bacillati</taxon>
        <taxon>Actinomycetota</taxon>
        <taxon>Actinomycetes</taxon>
        <taxon>Streptosporangiales</taxon>
        <taxon>Thermomonosporaceae</taxon>
        <taxon>Actinomadura</taxon>
    </lineage>
</organism>
<comment type="similarity">
    <text evidence="1 3">Belongs to the type-B carboxylesterase/lipase family.</text>
</comment>
<keyword evidence="7" id="KW-1185">Reference proteome</keyword>
<sequence>MTATAPTAPTAPGVRSWWGIPYATAERYRRPQLVDFDPDRPYDRKGVAPVQPDSGDWLEADSGTGEDCLNLNVWAPEEPAGAALPVAVYIHGGGFEYGANTQITSNASGLAATGRVVSVSINYRLGALGAVSLSQYGGALAEASNLCLQDVIAALTWIKQNIAYFGGDPDNVTVYGHSAGGFSAFGLLGAPSANGLYRRLAGFSGGPARVHPAWWAEELAHRFVTELDVADNPEKLLDLDTAALVAALHKVTPTDLGVRAGVDAKAIGVVLDSGQPGAVLRAHPMDVLASGAHRDIDILLSMASDDMGWWVANDLDRFDPHTIEGVVDEVAGWRIPRSRARQIVDAYAEGGRTPAEVRAALLADYVYGLPAARGALAHAAAGGNAHLLVIGPAEGAPAVHGTEMYALVGQEQPGRSAEQAERDTRIRDIVLDFATGERNRLWPAVVDRPTSESVGEPPFEATAHYQAALELFEGIDRP</sequence>
<dbReference type="EC" id="3.1.1.-" evidence="3"/>
<evidence type="ECO:0000313" key="7">
    <source>
        <dbReference type="Proteomes" id="UP001500683"/>
    </source>
</evidence>
<evidence type="ECO:0000256" key="1">
    <source>
        <dbReference type="ARBA" id="ARBA00005964"/>
    </source>
</evidence>
<dbReference type="Pfam" id="PF00135">
    <property type="entry name" value="COesterase"/>
    <property type="match status" value="1"/>
</dbReference>
<evidence type="ECO:0000313" key="6">
    <source>
        <dbReference type="EMBL" id="GAA4054030.1"/>
    </source>
</evidence>
<name>A0ABP7UVL9_9ACTN</name>
<comment type="caution">
    <text evidence="6">The sequence shown here is derived from an EMBL/GenBank/DDBJ whole genome shotgun (WGS) entry which is preliminary data.</text>
</comment>